<dbReference type="InterPro" id="IPR001085">
    <property type="entry name" value="Ser_HO-MeTrfase"/>
</dbReference>
<dbReference type="PIRSF" id="PIRSF000412">
    <property type="entry name" value="SHMT"/>
    <property type="match status" value="1"/>
</dbReference>
<evidence type="ECO:0000256" key="4">
    <source>
        <dbReference type="ARBA" id="ARBA00006376"/>
    </source>
</evidence>
<comment type="caution">
    <text evidence="11">The sequence shown here is derived from an EMBL/GenBank/DDBJ whole genome shotgun (WGS) entry which is preliminary data.</text>
</comment>
<evidence type="ECO:0000259" key="10">
    <source>
        <dbReference type="Pfam" id="PF00464"/>
    </source>
</evidence>
<dbReference type="InterPro" id="IPR015424">
    <property type="entry name" value="PyrdxlP-dep_Trfase"/>
</dbReference>
<evidence type="ECO:0000256" key="2">
    <source>
        <dbReference type="ARBA" id="ARBA00002224"/>
    </source>
</evidence>
<dbReference type="PANTHER" id="PTHR11680:SF59">
    <property type="entry name" value="SERINE HYDROXYMETHYLTRANSFERASE, CYTOSOLIC"/>
    <property type="match status" value="1"/>
</dbReference>
<evidence type="ECO:0000256" key="7">
    <source>
        <dbReference type="ARBA" id="ARBA00022898"/>
    </source>
</evidence>
<comment type="cofactor">
    <cofactor evidence="1 8 9">
        <name>pyridoxal 5'-phosphate</name>
        <dbReference type="ChEBI" id="CHEBI:597326"/>
    </cofactor>
</comment>
<dbReference type="GO" id="GO:0005634">
    <property type="term" value="C:nucleus"/>
    <property type="evidence" value="ECO:0007669"/>
    <property type="project" value="TreeGrafter"/>
</dbReference>
<dbReference type="PANTHER" id="PTHR11680">
    <property type="entry name" value="SERINE HYDROXYMETHYLTRANSFERASE"/>
    <property type="match status" value="1"/>
</dbReference>
<dbReference type="Gene3D" id="3.90.1150.10">
    <property type="entry name" value="Aspartate Aminotransferase, domain 1"/>
    <property type="match status" value="1"/>
</dbReference>
<evidence type="ECO:0000256" key="5">
    <source>
        <dbReference type="ARBA" id="ARBA00022563"/>
    </source>
</evidence>
<name>A0A7J7JRI0_BUGNE</name>
<comment type="similarity">
    <text evidence="4 9">Belongs to the SHMT family.</text>
</comment>
<evidence type="ECO:0000256" key="9">
    <source>
        <dbReference type="RuleBase" id="RU000585"/>
    </source>
</evidence>
<gene>
    <name evidence="11" type="ORF">EB796_012710</name>
</gene>
<dbReference type="Pfam" id="PF00464">
    <property type="entry name" value="SHMT"/>
    <property type="match status" value="1"/>
</dbReference>
<evidence type="ECO:0000256" key="3">
    <source>
        <dbReference type="ARBA" id="ARBA00004777"/>
    </source>
</evidence>
<dbReference type="GO" id="GO:0035999">
    <property type="term" value="P:tetrahydrofolate interconversion"/>
    <property type="evidence" value="ECO:0007669"/>
    <property type="project" value="UniProtKB-UniPathway"/>
</dbReference>
<protein>
    <recommendedName>
        <fullName evidence="9">Serine hydroxymethyltransferase</fullName>
        <ecNumber evidence="9">2.1.2.1</ecNumber>
    </recommendedName>
</protein>
<dbReference type="InterPro" id="IPR019798">
    <property type="entry name" value="Ser_HO-MeTrfase_PLP_BS"/>
</dbReference>
<dbReference type="OrthoDB" id="10265628at2759"/>
<reference evidence="11" key="1">
    <citation type="submission" date="2020-06" db="EMBL/GenBank/DDBJ databases">
        <title>Draft genome of Bugula neritina, a colonial animal packing powerful symbionts and potential medicines.</title>
        <authorList>
            <person name="Rayko M."/>
        </authorList>
    </citation>
    <scope>NUCLEOTIDE SEQUENCE [LARGE SCALE GENOMIC DNA]</scope>
    <source>
        <strain evidence="11">Kwan_BN1</strain>
    </source>
</reference>
<dbReference type="CDD" id="cd00378">
    <property type="entry name" value="SHMT"/>
    <property type="match status" value="1"/>
</dbReference>
<dbReference type="SUPFAM" id="SSF53383">
    <property type="entry name" value="PLP-dependent transferases"/>
    <property type="match status" value="1"/>
</dbReference>
<keyword evidence="12" id="KW-1185">Reference proteome</keyword>
<dbReference type="FunFam" id="3.40.640.10:FF:000097">
    <property type="entry name" value="Serine hydroxymethyltransferase"/>
    <property type="match status" value="1"/>
</dbReference>
<sequence>MASGGCDLKGSVQDVDPEIAELIKLEKQRQVRGLELIASENFTSQAVLDCLGSCFTNRYSEGYPGRRYYGGQVYVDKLELLCQQRALAAFGLDSAKWGVNVQPYSGSPANFAVFTAIVEPHGRIMGLDLPDGGHLTHGFMTTTKKISATSVFFESCPYKVNPDTGLIDYDQLLYTARVFKPKLIIAGMSCYPRNLDYDRFRAIADEVGALLLADMAHVSGLVAANVVNNPFDVCDIVTTTTHKSLRGPRSGMIFYRKGIAVALKQAQSPEFKTYAKNVVDNAKAFGEALKNFGYTVVTGGTDTHLLLVNFKPLKLTGSKVEYTLEQISITANKNTCPGDKSALNPSGVRLGTPALTSRGFTASDFHKVAEFMHKGITLAQEIQANSPSTLLKDFKTTLHSELFQPKIDELMHQVEEFAATFPMPGN</sequence>
<comment type="catalytic activity">
    <reaction evidence="9">
        <text>(6R)-5,10-methylene-5,6,7,8-tetrahydrofolate + glycine + H2O = (6S)-5,6,7,8-tetrahydrofolate + L-serine</text>
        <dbReference type="Rhea" id="RHEA:15481"/>
        <dbReference type="ChEBI" id="CHEBI:15377"/>
        <dbReference type="ChEBI" id="CHEBI:15636"/>
        <dbReference type="ChEBI" id="CHEBI:33384"/>
        <dbReference type="ChEBI" id="CHEBI:57305"/>
        <dbReference type="ChEBI" id="CHEBI:57453"/>
        <dbReference type="EC" id="2.1.2.1"/>
    </reaction>
</comment>
<dbReference type="GO" id="GO:0004372">
    <property type="term" value="F:glycine hydroxymethyltransferase activity"/>
    <property type="evidence" value="ECO:0007669"/>
    <property type="project" value="UniProtKB-EC"/>
</dbReference>
<dbReference type="InterPro" id="IPR039429">
    <property type="entry name" value="SHMT-like_dom"/>
</dbReference>
<dbReference type="Gene3D" id="3.40.640.10">
    <property type="entry name" value="Type I PLP-dependent aspartate aminotransferase-like (Major domain)"/>
    <property type="match status" value="1"/>
</dbReference>
<dbReference type="EC" id="2.1.2.1" evidence="9"/>
<evidence type="ECO:0000256" key="1">
    <source>
        <dbReference type="ARBA" id="ARBA00001933"/>
    </source>
</evidence>
<dbReference type="GO" id="GO:0005739">
    <property type="term" value="C:mitochondrion"/>
    <property type="evidence" value="ECO:0007669"/>
    <property type="project" value="TreeGrafter"/>
</dbReference>
<dbReference type="InterPro" id="IPR015422">
    <property type="entry name" value="PyrdxlP-dep_Trfase_small"/>
</dbReference>
<keyword evidence="7 8" id="KW-0663">Pyridoxal phosphate</keyword>
<comment type="function">
    <text evidence="2 9">Interconversion of serine and glycine.</text>
</comment>
<keyword evidence="6 9" id="KW-0808">Transferase</keyword>
<dbReference type="UniPathway" id="UPA00193"/>
<accession>A0A7J7JRI0</accession>
<dbReference type="InterPro" id="IPR049943">
    <property type="entry name" value="Ser_HO-MeTrfase-like"/>
</dbReference>
<comment type="pathway">
    <text evidence="3 9">One-carbon metabolism; tetrahydrofolate interconversion.</text>
</comment>
<dbReference type="GO" id="GO:0030170">
    <property type="term" value="F:pyridoxal phosphate binding"/>
    <property type="evidence" value="ECO:0007669"/>
    <property type="project" value="InterPro"/>
</dbReference>
<dbReference type="EMBL" id="VXIV02001873">
    <property type="protein sequence ID" value="KAF6028959.1"/>
    <property type="molecule type" value="Genomic_DNA"/>
</dbReference>
<dbReference type="InterPro" id="IPR015421">
    <property type="entry name" value="PyrdxlP-dep_Trfase_major"/>
</dbReference>
<dbReference type="AlphaFoldDB" id="A0A7J7JRI0"/>
<evidence type="ECO:0000256" key="8">
    <source>
        <dbReference type="PIRSR" id="PIRSR000412-50"/>
    </source>
</evidence>
<organism evidence="11 12">
    <name type="scientific">Bugula neritina</name>
    <name type="common">Brown bryozoan</name>
    <name type="synonym">Sertularia neritina</name>
    <dbReference type="NCBI Taxonomy" id="10212"/>
    <lineage>
        <taxon>Eukaryota</taxon>
        <taxon>Metazoa</taxon>
        <taxon>Spiralia</taxon>
        <taxon>Lophotrochozoa</taxon>
        <taxon>Bryozoa</taxon>
        <taxon>Gymnolaemata</taxon>
        <taxon>Cheilostomatida</taxon>
        <taxon>Flustrina</taxon>
        <taxon>Buguloidea</taxon>
        <taxon>Bugulidae</taxon>
        <taxon>Bugula</taxon>
    </lineage>
</organism>
<dbReference type="PROSITE" id="PS00096">
    <property type="entry name" value="SHMT"/>
    <property type="match status" value="1"/>
</dbReference>
<evidence type="ECO:0000313" key="11">
    <source>
        <dbReference type="EMBL" id="KAF6028959.1"/>
    </source>
</evidence>
<evidence type="ECO:0000313" key="12">
    <source>
        <dbReference type="Proteomes" id="UP000593567"/>
    </source>
</evidence>
<feature type="domain" description="Serine hydroxymethyltransferase-like" evidence="10">
    <location>
        <begin position="13"/>
        <end position="259"/>
    </location>
</feature>
<evidence type="ECO:0000256" key="6">
    <source>
        <dbReference type="ARBA" id="ARBA00022679"/>
    </source>
</evidence>
<keyword evidence="5 9" id="KW-0554">One-carbon metabolism</keyword>
<feature type="modified residue" description="N6-(pyridoxal phosphate)lysine" evidence="8">
    <location>
        <position position="243"/>
    </location>
</feature>
<proteinExistence type="inferred from homology"/>
<dbReference type="GO" id="GO:0019264">
    <property type="term" value="P:glycine biosynthetic process from serine"/>
    <property type="evidence" value="ECO:0007669"/>
    <property type="project" value="InterPro"/>
</dbReference>
<dbReference type="HAMAP" id="MF_00051">
    <property type="entry name" value="SHMT"/>
    <property type="match status" value="1"/>
</dbReference>
<dbReference type="Proteomes" id="UP000593567">
    <property type="component" value="Unassembled WGS sequence"/>
</dbReference>